<evidence type="ECO:0000256" key="4">
    <source>
        <dbReference type="ARBA" id="ARBA00023315"/>
    </source>
</evidence>
<keyword evidence="3 7" id="KW-0808">Transferase</keyword>
<dbReference type="Pfam" id="PF00561">
    <property type="entry name" value="Abhydrolase_1"/>
    <property type="match status" value="1"/>
</dbReference>
<dbReference type="PANTHER" id="PTHR36837">
    <property type="entry name" value="POLY(3-HYDROXYALKANOATE) POLYMERASE SUBUNIT PHAC"/>
    <property type="match status" value="1"/>
</dbReference>
<dbReference type="GO" id="GO:0042619">
    <property type="term" value="P:poly-hydroxybutyrate biosynthetic process"/>
    <property type="evidence" value="ECO:0007669"/>
    <property type="project" value="InterPro"/>
</dbReference>
<evidence type="ECO:0000259" key="5">
    <source>
        <dbReference type="Pfam" id="PF00561"/>
    </source>
</evidence>
<sequence length="592" mass="67464">MTNARSPDPASLAMQWQDVMQRSQRMLADFLSRQDQEQFSVLDPTMVGRLMQDWSRQWLAHPQQAWQQQMAFWQDAAALWRQSFEHWALQAKVEPVVAPMQGDKRFKDETWAQHAVFDFIKQSYLLTANHALAAVEHTEGLDGHTRKQVAFYMRQFVDAMSPTNFAATNPQVIKETLETNGENLIQGLRHLLDDLERGNGRLATRMTDLSAFRLGENIATTPGKVVFQNALMQLIQYAPSTEKVFQRPLLVIPPWINKYYILDLKPKNSLIKWAVDQGHTVFVISWVNPDASLRNKHFEDYMQEGPLAALDAIQQATGEKDVKALAYCIGGTLLASTLAYMAARRDSRIKSATFMTTLMDFSDIGELEVFVDEAQIARLEAYMDKKGYLEGHQMAEVFNLLRENDLIWSFVINNYLMGREPMAFDLLYWNSDSTRMPAAMHGFYLRNMYLYNRLREPAGITLAGVPIDLRKIKTPAYWISTREDHIAPWKTTYLGTRLLTGPKRFVLGGSGHIAGIVNPPSANKYGYMTNEVICETAEEWLQDAQAHEGSWWQDWAEWVKPFNGKLVAARTPGAGQLPALDDAPGSYVKLRL</sequence>
<dbReference type="SUPFAM" id="SSF53474">
    <property type="entry name" value="alpha/beta-Hydrolases"/>
    <property type="match status" value="1"/>
</dbReference>
<evidence type="ECO:0000259" key="6">
    <source>
        <dbReference type="Pfam" id="PF07167"/>
    </source>
</evidence>
<evidence type="ECO:0000313" key="7">
    <source>
        <dbReference type="EMBL" id="MBB5017870.1"/>
    </source>
</evidence>
<dbReference type="InterPro" id="IPR029058">
    <property type="entry name" value="AB_hydrolase_fold"/>
</dbReference>
<evidence type="ECO:0000256" key="2">
    <source>
        <dbReference type="ARBA" id="ARBA00022490"/>
    </source>
</evidence>
<evidence type="ECO:0000256" key="1">
    <source>
        <dbReference type="ARBA" id="ARBA00004496"/>
    </source>
</evidence>
<dbReference type="EC" id="2.3.1.-" evidence="7"/>
<dbReference type="RefSeq" id="WP_246490861.1">
    <property type="nucleotide sequence ID" value="NZ_JACHHY010000005.1"/>
</dbReference>
<comment type="subcellular location">
    <subcellularLocation>
        <location evidence="1">Cytoplasm</location>
    </subcellularLocation>
</comment>
<comment type="caution">
    <text evidence="7">The sequence shown here is derived from an EMBL/GenBank/DDBJ whole genome shotgun (WGS) entry which is preliminary data.</text>
</comment>
<keyword evidence="2" id="KW-0963">Cytoplasm</keyword>
<dbReference type="EMBL" id="JACHHY010000005">
    <property type="protein sequence ID" value="MBB5017870.1"/>
    <property type="molecule type" value="Genomic_DNA"/>
</dbReference>
<proteinExistence type="predicted"/>
<accession>A0A840MHK4</accession>
<dbReference type="PANTHER" id="PTHR36837:SF5">
    <property type="entry name" value="POLY-3-HYDROXYBUTYRATE SYNTHASE"/>
    <property type="match status" value="1"/>
</dbReference>
<evidence type="ECO:0000256" key="3">
    <source>
        <dbReference type="ARBA" id="ARBA00022679"/>
    </source>
</evidence>
<protein>
    <submittedName>
        <fullName evidence="7">Polyhydroxyalkanoate synthase</fullName>
        <ecNumber evidence="7">2.3.1.-</ecNumber>
    </submittedName>
</protein>
<dbReference type="InterPro" id="IPR010941">
    <property type="entry name" value="PhaC_N"/>
</dbReference>
<organism evidence="7 8">
    <name type="scientific">Chitinivorax tropicus</name>
    <dbReference type="NCBI Taxonomy" id="714531"/>
    <lineage>
        <taxon>Bacteria</taxon>
        <taxon>Pseudomonadati</taxon>
        <taxon>Pseudomonadota</taxon>
        <taxon>Betaproteobacteria</taxon>
        <taxon>Chitinivorax</taxon>
    </lineage>
</organism>
<dbReference type="AlphaFoldDB" id="A0A840MHK4"/>
<reference evidence="7 8" key="1">
    <citation type="submission" date="2020-08" db="EMBL/GenBank/DDBJ databases">
        <title>Genomic Encyclopedia of Type Strains, Phase IV (KMG-IV): sequencing the most valuable type-strain genomes for metagenomic binning, comparative biology and taxonomic classification.</title>
        <authorList>
            <person name="Goeker M."/>
        </authorList>
    </citation>
    <scope>NUCLEOTIDE SEQUENCE [LARGE SCALE GENOMIC DNA]</scope>
    <source>
        <strain evidence="7 8">DSM 27165</strain>
    </source>
</reference>
<feature type="domain" description="Poly-beta-hydroxybutyrate polymerase N-terminal" evidence="6">
    <location>
        <begin position="103"/>
        <end position="274"/>
    </location>
</feature>
<dbReference type="InterPro" id="IPR000073">
    <property type="entry name" value="AB_hydrolase_1"/>
</dbReference>
<name>A0A840MHK4_9PROT</name>
<dbReference type="GO" id="GO:0016746">
    <property type="term" value="F:acyltransferase activity"/>
    <property type="evidence" value="ECO:0007669"/>
    <property type="project" value="UniProtKB-KW"/>
</dbReference>
<gene>
    <name evidence="7" type="ORF">HNQ59_001140</name>
</gene>
<dbReference type="InterPro" id="IPR010963">
    <property type="entry name" value="PHA_synth_I"/>
</dbReference>
<feature type="domain" description="AB hydrolase-1" evidence="5">
    <location>
        <begin position="276"/>
        <end position="519"/>
    </location>
</feature>
<dbReference type="Proteomes" id="UP000575898">
    <property type="component" value="Unassembled WGS sequence"/>
</dbReference>
<dbReference type="NCBIfam" id="TIGR01838">
    <property type="entry name" value="PHA_synth_I"/>
    <property type="match status" value="1"/>
</dbReference>
<keyword evidence="8" id="KW-1185">Reference proteome</keyword>
<dbReference type="Pfam" id="PF07167">
    <property type="entry name" value="PhaC_N"/>
    <property type="match status" value="1"/>
</dbReference>
<dbReference type="Gene3D" id="3.40.50.1820">
    <property type="entry name" value="alpha/beta hydrolase"/>
    <property type="match status" value="1"/>
</dbReference>
<dbReference type="GO" id="GO:0005737">
    <property type="term" value="C:cytoplasm"/>
    <property type="evidence" value="ECO:0007669"/>
    <property type="project" value="UniProtKB-SubCell"/>
</dbReference>
<evidence type="ECO:0000313" key="8">
    <source>
        <dbReference type="Proteomes" id="UP000575898"/>
    </source>
</evidence>
<keyword evidence="4 7" id="KW-0012">Acyltransferase</keyword>
<dbReference type="InterPro" id="IPR051321">
    <property type="entry name" value="PHA/PHB_synthase"/>
</dbReference>